<dbReference type="RefSeq" id="WP_284721044.1">
    <property type="nucleotide sequence ID" value="NZ_JARZHI010000030.1"/>
</dbReference>
<protein>
    <submittedName>
        <fullName evidence="2">Polysaccharide deacetylase family protein</fullName>
        <ecNumber evidence="2">3.-.-.-</ecNumber>
    </submittedName>
</protein>
<dbReference type="InterPro" id="IPR002509">
    <property type="entry name" value="NODB_dom"/>
</dbReference>
<dbReference type="InterPro" id="IPR050248">
    <property type="entry name" value="Polysacc_deacetylase_ArnD"/>
</dbReference>
<dbReference type="SUPFAM" id="SSF88713">
    <property type="entry name" value="Glycoside hydrolase/deacetylase"/>
    <property type="match status" value="1"/>
</dbReference>
<comment type="caution">
    <text evidence="2">The sequence shown here is derived from an EMBL/GenBank/DDBJ whole genome shotgun (WGS) entry which is preliminary data.</text>
</comment>
<dbReference type="Pfam" id="PF01522">
    <property type="entry name" value="Polysacc_deac_1"/>
    <property type="match status" value="1"/>
</dbReference>
<dbReference type="PROSITE" id="PS51677">
    <property type="entry name" value="NODB"/>
    <property type="match status" value="1"/>
</dbReference>
<keyword evidence="3" id="KW-1185">Reference proteome</keyword>
<dbReference type="Gene3D" id="3.20.20.370">
    <property type="entry name" value="Glycoside hydrolase/deacetylase"/>
    <property type="match status" value="1"/>
</dbReference>
<dbReference type="PANTHER" id="PTHR10587">
    <property type="entry name" value="GLYCOSYL TRANSFERASE-RELATED"/>
    <property type="match status" value="1"/>
</dbReference>
<dbReference type="EC" id="3.-.-.-" evidence="2"/>
<organism evidence="2 3">
    <name type="scientific">Polyangium sorediatum</name>
    <dbReference type="NCBI Taxonomy" id="889274"/>
    <lineage>
        <taxon>Bacteria</taxon>
        <taxon>Pseudomonadati</taxon>
        <taxon>Myxococcota</taxon>
        <taxon>Polyangia</taxon>
        <taxon>Polyangiales</taxon>
        <taxon>Polyangiaceae</taxon>
        <taxon>Polyangium</taxon>
    </lineage>
</organism>
<evidence type="ECO:0000259" key="1">
    <source>
        <dbReference type="PROSITE" id="PS51677"/>
    </source>
</evidence>
<evidence type="ECO:0000313" key="3">
    <source>
        <dbReference type="Proteomes" id="UP001160301"/>
    </source>
</evidence>
<accession>A0ABT6NYW7</accession>
<dbReference type="Proteomes" id="UP001160301">
    <property type="component" value="Unassembled WGS sequence"/>
</dbReference>
<proteinExistence type="predicted"/>
<reference evidence="2 3" key="1">
    <citation type="submission" date="2023-04" db="EMBL/GenBank/DDBJ databases">
        <title>The genome sequence of Polyangium sorediatum DSM14670.</title>
        <authorList>
            <person name="Zhang X."/>
        </authorList>
    </citation>
    <scope>NUCLEOTIDE SEQUENCE [LARGE SCALE GENOMIC DNA]</scope>
    <source>
        <strain evidence="2 3">DSM 14670</strain>
    </source>
</reference>
<dbReference type="EMBL" id="JARZHI010000030">
    <property type="protein sequence ID" value="MDI1433488.1"/>
    <property type="molecule type" value="Genomic_DNA"/>
</dbReference>
<feature type="domain" description="NodB homology" evidence="1">
    <location>
        <begin position="5"/>
        <end position="192"/>
    </location>
</feature>
<evidence type="ECO:0000313" key="2">
    <source>
        <dbReference type="EMBL" id="MDI1433488.1"/>
    </source>
</evidence>
<name>A0ABT6NYW7_9BACT</name>
<dbReference type="GO" id="GO:0016787">
    <property type="term" value="F:hydrolase activity"/>
    <property type="evidence" value="ECO:0007669"/>
    <property type="project" value="UniProtKB-KW"/>
</dbReference>
<dbReference type="CDD" id="cd10917">
    <property type="entry name" value="CE4_NodB_like_6s_7s"/>
    <property type="match status" value="1"/>
</dbReference>
<keyword evidence="2" id="KW-0378">Hydrolase</keyword>
<dbReference type="InterPro" id="IPR011330">
    <property type="entry name" value="Glyco_hydro/deAcase_b/a-brl"/>
</dbReference>
<sequence>MPGLKRATLTFDNGPDPGITKAVLDILRRRNVGAHFFVLGKHLVAPEGRALVARAVAEGHFVGNHSFTHEIPLGDDPRPDAVAAEIAATDVLLDPLVPGPKRFRPFGGGGLLGPHLLSRAAVTHLVELGFSCVLWTSVPRDWVDPEGWAARALADCLAQPHAVVVLHDIPGACLAGLEGFLDAAEREGIEFVTDLPVSVTPILEGKIVGDLDALVAAGAEHRTSAPSDAL</sequence>
<gene>
    <name evidence="2" type="ORF">QHF89_28585</name>
</gene>